<dbReference type="GO" id="GO:0008270">
    <property type="term" value="F:zinc ion binding"/>
    <property type="evidence" value="ECO:0007669"/>
    <property type="project" value="UniProtKB-KW"/>
</dbReference>
<evidence type="ECO:0000259" key="15">
    <source>
        <dbReference type="PROSITE" id="PS50146"/>
    </source>
</evidence>
<dbReference type="PROSITE" id="PS50081">
    <property type="entry name" value="ZF_DAG_PE_2"/>
    <property type="match status" value="1"/>
</dbReference>
<dbReference type="InterPro" id="IPR037607">
    <property type="entry name" value="DGK"/>
</dbReference>
<proteinExistence type="inferred from homology"/>
<sequence>MARLTQKYGKRRGSGSTSSSSTDLSPRAEHQWVEGNLPLNAVCTVCTVAAGSEPALADFRCVWCQHTVHTACLADLEGPCPLSPIPDVAVPPHLISPAPNWTRISPTRKEPRFLVQDLPEGLVPLLCVINPSSGSQNSPALLHALYAIVNPVQIVDTSRENPESLLRGFLPVLDRCRILVCGGDGTVGWVFSILDKILPTGATRPPVAILPLGTGNDLARILGWGAGWAGEDVRQIMQEVVAAEEVDLDRWTLTVEVKEKVSAPTRVGRALHLVPKKQVKTLVMNNYFSVGTDASVGLPLRAFEYLGLESLQNAPTNAIRVCFTQTSTRRASVNHSIFVQGTDRACVTERVLQMQTGRHLNKIWYALIGGKHQFWRVLSTIGICGPPSPPSPALVPAVPTDTTPPPSPVLHEPLSASTLRLDSSPTAIDLTPMAGLLVLNIPSYGGGGRIYATAESEGHPLSRIDDGKLELMSVSSPLHLGASVVGLSSPSVVGQATRVRVDIEAAELDMQVDGEPWRQQGPCSVTISFFGRQRVLRGTNTTG</sequence>
<dbReference type="Pfam" id="PF00609">
    <property type="entry name" value="DAGK_acc"/>
    <property type="match status" value="1"/>
</dbReference>
<comment type="subcellular location">
    <subcellularLocation>
        <location evidence="1">Membrane</location>
    </subcellularLocation>
</comment>
<dbReference type="Gene3D" id="2.60.200.40">
    <property type="match status" value="1"/>
</dbReference>
<keyword evidence="6 12" id="KW-0547">Nucleotide-binding</keyword>
<dbReference type="PROSITE" id="PS50146">
    <property type="entry name" value="DAGK"/>
    <property type="match status" value="1"/>
</dbReference>
<feature type="region of interest" description="Disordered" evidence="13">
    <location>
        <begin position="1"/>
        <end position="28"/>
    </location>
</feature>
<keyword evidence="17" id="KW-1185">Reference proteome</keyword>
<reference evidence="17" key="1">
    <citation type="journal article" date="2018" name="Nat. Microbiol.">
        <title>Leveraging single-cell genomics to expand the fungal tree of life.</title>
        <authorList>
            <person name="Ahrendt S.R."/>
            <person name="Quandt C.A."/>
            <person name="Ciobanu D."/>
            <person name="Clum A."/>
            <person name="Salamov A."/>
            <person name="Andreopoulos B."/>
            <person name="Cheng J.F."/>
            <person name="Woyke T."/>
            <person name="Pelin A."/>
            <person name="Henrissat B."/>
            <person name="Reynolds N.K."/>
            <person name="Benny G.L."/>
            <person name="Smith M.E."/>
            <person name="James T.Y."/>
            <person name="Grigoriev I.V."/>
        </authorList>
    </citation>
    <scope>NUCLEOTIDE SEQUENCE [LARGE SCALE GENOMIC DNA]</scope>
</reference>
<keyword evidence="4" id="KW-0479">Metal-binding</keyword>
<dbReference type="SMART" id="SM00045">
    <property type="entry name" value="DAGKa"/>
    <property type="match status" value="1"/>
</dbReference>
<keyword evidence="10 12" id="KW-0067">ATP-binding</keyword>
<dbReference type="InterPro" id="IPR001206">
    <property type="entry name" value="Diacylglycerol_kinase_cat_dom"/>
</dbReference>
<dbReference type="Proteomes" id="UP000269721">
    <property type="component" value="Unassembled WGS sequence"/>
</dbReference>
<comment type="similarity">
    <text evidence="2 12">Belongs to the eukaryotic diacylglycerol kinase family.</text>
</comment>
<gene>
    <name evidence="16" type="ORF">BDK51DRAFT_51491</name>
</gene>
<feature type="domain" description="DAGKc" evidence="15">
    <location>
        <begin position="120"/>
        <end position="257"/>
    </location>
</feature>
<evidence type="ECO:0000256" key="5">
    <source>
        <dbReference type="ARBA" id="ARBA00022737"/>
    </source>
</evidence>
<dbReference type="InterPro" id="IPR000756">
    <property type="entry name" value="Diacylglycerol_kin_accessory"/>
</dbReference>
<dbReference type="SMART" id="SM00109">
    <property type="entry name" value="C1"/>
    <property type="match status" value="1"/>
</dbReference>
<organism evidence="16 17">
    <name type="scientific">Blyttiomyces helicus</name>
    <dbReference type="NCBI Taxonomy" id="388810"/>
    <lineage>
        <taxon>Eukaryota</taxon>
        <taxon>Fungi</taxon>
        <taxon>Fungi incertae sedis</taxon>
        <taxon>Chytridiomycota</taxon>
        <taxon>Chytridiomycota incertae sedis</taxon>
        <taxon>Chytridiomycetes</taxon>
        <taxon>Chytridiomycetes incertae sedis</taxon>
        <taxon>Blyttiomyces</taxon>
    </lineage>
</organism>
<dbReference type="SUPFAM" id="SSF111331">
    <property type="entry name" value="NAD kinase/diacylglycerol kinase-like"/>
    <property type="match status" value="1"/>
</dbReference>
<evidence type="ECO:0000256" key="4">
    <source>
        <dbReference type="ARBA" id="ARBA00022723"/>
    </source>
</evidence>
<evidence type="ECO:0000256" key="2">
    <source>
        <dbReference type="ARBA" id="ARBA00009280"/>
    </source>
</evidence>
<feature type="domain" description="Phorbol-ester/DAG-type" evidence="14">
    <location>
        <begin position="29"/>
        <end position="80"/>
    </location>
</feature>
<dbReference type="Gene3D" id="3.30.60.20">
    <property type="match status" value="1"/>
</dbReference>
<dbReference type="AlphaFoldDB" id="A0A4P9WB49"/>
<dbReference type="Pfam" id="PF00130">
    <property type="entry name" value="C1_1"/>
    <property type="match status" value="1"/>
</dbReference>
<evidence type="ECO:0000256" key="6">
    <source>
        <dbReference type="ARBA" id="ARBA00022741"/>
    </source>
</evidence>
<dbReference type="GO" id="GO:0005524">
    <property type="term" value="F:ATP binding"/>
    <property type="evidence" value="ECO:0007669"/>
    <property type="project" value="UniProtKB-KW"/>
</dbReference>
<dbReference type="GO" id="GO:0007200">
    <property type="term" value="P:phospholipase C-activating G protein-coupled receptor signaling pathway"/>
    <property type="evidence" value="ECO:0007669"/>
    <property type="project" value="InterPro"/>
</dbReference>
<dbReference type="SUPFAM" id="SSF57889">
    <property type="entry name" value="Cysteine-rich domain"/>
    <property type="match status" value="1"/>
</dbReference>
<dbReference type="PANTHER" id="PTHR11255">
    <property type="entry name" value="DIACYLGLYCEROL KINASE"/>
    <property type="match status" value="1"/>
</dbReference>
<dbReference type="InterPro" id="IPR046349">
    <property type="entry name" value="C1-like_sf"/>
</dbReference>
<protein>
    <recommendedName>
        <fullName evidence="12">Diacylglycerol kinase</fullName>
        <shortName evidence="12">DAG kinase</shortName>
        <ecNumber evidence="12">2.7.1.107</ecNumber>
    </recommendedName>
</protein>
<evidence type="ECO:0000256" key="10">
    <source>
        <dbReference type="ARBA" id="ARBA00022840"/>
    </source>
</evidence>
<dbReference type="GO" id="GO:0016020">
    <property type="term" value="C:membrane"/>
    <property type="evidence" value="ECO:0007669"/>
    <property type="project" value="UniProtKB-SubCell"/>
</dbReference>
<keyword evidence="9" id="KW-0862">Zinc</keyword>
<dbReference type="GO" id="GO:0004143">
    <property type="term" value="F:ATP-dependent diacylglycerol kinase activity"/>
    <property type="evidence" value="ECO:0007669"/>
    <property type="project" value="UniProtKB-EC"/>
</dbReference>
<dbReference type="SMART" id="SM00046">
    <property type="entry name" value="DAGKc"/>
    <property type="match status" value="1"/>
</dbReference>
<dbReference type="CDD" id="cd20852">
    <property type="entry name" value="C1_DGK_typeII_rpt2"/>
    <property type="match status" value="1"/>
</dbReference>
<comment type="catalytic activity">
    <reaction evidence="12">
        <text>a 1,2-diacyl-sn-glycerol + ATP = a 1,2-diacyl-sn-glycero-3-phosphate + ADP + H(+)</text>
        <dbReference type="Rhea" id="RHEA:10272"/>
        <dbReference type="ChEBI" id="CHEBI:15378"/>
        <dbReference type="ChEBI" id="CHEBI:17815"/>
        <dbReference type="ChEBI" id="CHEBI:30616"/>
        <dbReference type="ChEBI" id="CHEBI:58608"/>
        <dbReference type="ChEBI" id="CHEBI:456216"/>
        <dbReference type="EC" id="2.7.1.107"/>
    </reaction>
</comment>
<accession>A0A4P9WB49</accession>
<dbReference type="EMBL" id="KZ996926">
    <property type="protein sequence ID" value="RKO88130.1"/>
    <property type="molecule type" value="Genomic_DNA"/>
</dbReference>
<evidence type="ECO:0000256" key="1">
    <source>
        <dbReference type="ARBA" id="ARBA00004370"/>
    </source>
</evidence>
<evidence type="ECO:0000313" key="16">
    <source>
        <dbReference type="EMBL" id="RKO88130.1"/>
    </source>
</evidence>
<keyword evidence="3 12" id="KW-0808">Transferase</keyword>
<evidence type="ECO:0000256" key="11">
    <source>
        <dbReference type="ARBA" id="ARBA00023136"/>
    </source>
</evidence>
<evidence type="ECO:0000256" key="8">
    <source>
        <dbReference type="ARBA" id="ARBA00022777"/>
    </source>
</evidence>
<dbReference type="FunFam" id="3.30.60.20:FF:000002">
    <property type="entry name" value="Diacylglycerol kinase"/>
    <property type="match status" value="1"/>
</dbReference>
<name>A0A4P9WB49_9FUNG</name>
<evidence type="ECO:0000313" key="17">
    <source>
        <dbReference type="Proteomes" id="UP000269721"/>
    </source>
</evidence>
<dbReference type="InterPro" id="IPR002219">
    <property type="entry name" value="PKC_DAG/PE"/>
</dbReference>
<dbReference type="Gene3D" id="3.40.50.10330">
    <property type="entry name" value="Probable inorganic polyphosphate/atp-NAD kinase, domain 1"/>
    <property type="match status" value="1"/>
</dbReference>
<dbReference type="OrthoDB" id="242257at2759"/>
<keyword evidence="5" id="KW-0677">Repeat</keyword>
<dbReference type="Pfam" id="PF00781">
    <property type="entry name" value="DAGK_cat"/>
    <property type="match status" value="1"/>
</dbReference>
<keyword evidence="8 12" id="KW-0418">Kinase</keyword>
<evidence type="ECO:0000256" key="9">
    <source>
        <dbReference type="ARBA" id="ARBA00022833"/>
    </source>
</evidence>
<dbReference type="PANTHER" id="PTHR11255:SF54">
    <property type="entry name" value="DIACYLGLYCEROL KINASE THETA"/>
    <property type="match status" value="1"/>
</dbReference>
<dbReference type="EC" id="2.7.1.107" evidence="12"/>
<keyword evidence="7" id="KW-0863">Zinc-finger</keyword>
<evidence type="ECO:0000256" key="12">
    <source>
        <dbReference type="RuleBase" id="RU361128"/>
    </source>
</evidence>
<keyword evidence="11" id="KW-0472">Membrane</keyword>
<dbReference type="InterPro" id="IPR016064">
    <property type="entry name" value="NAD/diacylglycerol_kinase_sf"/>
</dbReference>
<dbReference type="InterPro" id="IPR017438">
    <property type="entry name" value="ATP-NAD_kinase_N"/>
</dbReference>
<evidence type="ECO:0000256" key="13">
    <source>
        <dbReference type="SAM" id="MobiDB-lite"/>
    </source>
</evidence>
<evidence type="ECO:0000256" key="3">
    <source>
        <dbReference type="ARBA" id="ARBA00022679"/>
    </source>
</evidence>
<evidence type="ECO:0000256" key="7">
    <source>
        <dbReference type="ARBA" id="ARBA00022771"/>
    </source>
</evidence>
<evidence type="ECO:0000259" key="14">
    <source>
        <dbReference type="PROSITE" id="PS50081"/>
    </source>
</evidence>